<dbReference type="EMBL" id="VSSQ01099455">
    <property type="protein sequence ID" value="MPN42027.1"/>
    <property type="molecule type" value="Genomic_DNA"/>
</dbReference>
<comment type="caution">
    <text evidence="1">The sequence shown here is derived from an EMBL/GenBank/DDBJ whole genome shotgun (WGS) entry which is preliminary data.</text>
</comment>
<organism evidence="1">
    <name type="scientific">bioreactor metagenome</name>
    <dbReference type="NCBI Taxonomy" id="1076179"/>
    <lineage>
        <taxon>unclassified sequences</taxon>
        <taxon>metagenomes</taxon>
        <taxon>ecological metagenomes</taxon>
    </lineage>
</organism>
<protein>
    <recommendedName>
        <fullName evidence="2">Outer membrane efflux protein</fullName>
    </recommendedName>
</protein>
<sequence length="95" mass="10888">MVDYFSKEYADAIIQYNNSYSAVIRQEENIKLAEETYDVTLQGYRQQVVPLSDLLMSESGLTEARLSYYNVLMQLKNAELGVRKAKGELSLLIEN</sequence>
<gene>
    <name evidence="1" type="ORF">SDC9_189583</name>
</gene>
<evidence type="ECO:0008006" key="2">
    <source>
        <dbReference type="Google" id="ProtNLM"/>
    </source>
</evidence>
<reference evidence="1" key="1">
    <citation type="submission" date="2019-08" db="EMBL/GenBank/DDBJ databases">
        <authorList>
            <person name="Kucharzyk K."/>
            <person name="Murdoch R.W."/>
            <person name="Higgins S."/>
            <person name="Loffler F."/>
        </authorList>
    </citation>
    <scope>NUCLEOTIDE SEQUENCE</scope>
</reference>
<dbReference type="AlphaFoldDB" id="A0A645HSV2"/>
<evidence type="ECO:0000313" key="1">
    <source>
        <dbReference type="EMBL" id="MPN42027.1"/>
    </source>
</evidence>
<proteinExistence type="predicted"/>
<name>A0A645HSV2_9ZZZZ</name>
<dbReference type="SUPFAM" id="SSF56954">
    <property type="entry name" value="Outer membrane efflux proteins (OEP)"/>
    <property type="match status" value="1"/>
</dbReference>
<dbReference type="GO" id="GO:0015562">
    <property type="term" value="F:efflux transmembrane transporter activity"/>
    <property type="evidence" value="ECO:0007669"/>
    <property type="project" value="InterPro"/>
</dbReference>
<accession>A0A645HSV2</accession>
<dbReference type="Gene3D" id="1.20.1600.10">
    <property type="entry name" value="Outer membrane efflux proteins (OEP)"/>
    <property type="match status" value="1"/>
</dbReference>